<feature type="transmembrane region" description="Helical" evidence="8">
    <location>
        <begin position="51"/>
        <end position="74"/>
    </location>
</feature>
<dbReference type="GO" id="GO:0000030">
    <property type="term" value="F:mannosyltransferase activity"/>
    <property type="evidence" value="ECO:0007669"/>
    <property type="project" value="InterPro"/>
</dbReference>
<dbReference type="EMBL" id="SSDS01000034">
    <property type="protein sequence ID" value="TXG77901.1"/>
    <property type="molecule type" value="Genomic_DNA"/>
</dbReference>
<protein>
    <recommendedName>
        <fullName evidence="9">ArnT-like N-terminal domain-containing protein</fullName>
    </recommendedName>
</protein>
<comment type="subcellular location">
    <subcellularLocation>
        <location evidence="1">Cell membrane</location>
        <topology evidence="1">Multi-pass membrane protein</topology>
    </subcellularLocation>
</comment>
<evidence type="ECO:0000256" key="3">
    <source>
        <dbReference type="ARBA" id="ARBA00022676"/>
    </source>
</evidence>
<feature type="transmembrane region" description="Helical" evidence="8">
    <location>
        <begin position="387"/>
        <end position="409"/>
    </location>
</feature>
<dbReference type="InterPro" id="IPR003342">
    <property type="entry name" value="ArnT-like_N"/>
</dbReference>
<feature type="domain" description="ArnT-like N-terminal" evidence="9">
    <location>
        <begin position="135"/>
        <end position="330"/>
    </location>
</feature>
<keyword evidence="3" id="KW-0328">Glycosyltransferase</keyword>
<evidence type="ECO:0000256" key="2">
    <source>
        <dbReference type="ARBA" id="ARBA00022475"/>
    </source>
</evidence>
<keyword evidence="6 8" id="KW-1133">Transmembrane helix</keyword>
<sequence length="679" mass="78003">MAQNVLLVTKSIEKKPSLIILLSVNAVLNVVMSHAIKPLVLCCFLRRHLNVMLSGASISSTGQTILFLSLPLIWPNKPMHLTLPRLGAIISLLIYFGFGLHHLTQFVTADEHYWIYERIPAYFEAIHDLKWKKTFINDKPGISLALISGIGLLFEPNPSNLVTEQADRTIHYSPDQADRLYLAFRLPLLIVNTLILFFLFWVIQKLYQETVACLTLLFMTTSPILLGISQIVNPDALLWSFFSAALFSFLAWIRFQEQRWFFFALGFSSLALLTKYVALLLFPFYALVVIGQFFHNSKSSEIATSQLKKNIIALGLLFLGSLVLVTIFFPALWDKISLAFPFLLALPWYVQSLPLLGCFLLLNIFWFKNTFLIRIKHQLSPRHSKQLIASILTLLIFCLITPLILRFLIPQWDIFSLPFDIKDLSNARYYILQPSFFEALLLEWHPLSATLTPLLLMGCLIAGFFAWKETSLLPFPIILFLLCYPVFFIGVNILLTPRYAITLYPLFALVAAFGFSSLWNAGTIHHLSLSMRALLLFFFVSVAASGLIFSAPFYLNYTNSLIPRSVLVSDAWGYGGFEAAQYMNTLPHAKNITVWADYYGFCEFFIGRCLTAYTFDPTVVKPDYYVLTRRGQIRYMSRYERWERLSGLVAYRYYQAPDPIWQLQIHNRPENFVKIYQVR</sequence>
<dbReference type="Proteomes" id="UP000321026">
    <property type="component" value="Unassembled WGS sequence"/>
</dbReference>
<dbReference type="InterPro" id="IPR050297">
    <property type="entry name" value="LipidA_mod_glycosyltrf_83"/>
</dbReference>
<evidence type="ECO:0000313" key="11">
    <source>
        <dbReference type="Proteomes" id="UP000321026"/>
    </source>
</evidence>
<keyword evidence="5 8" id="KW-0812">Transmembrane</keyword>
<dbReference type="PANTHER" id="PTHR33908:SF11">
    <property type="entry name" value="MEMBRANE PROTEIN"/>
    <property type="match status" value="1"/>
</dbReference>
<dbReference type="GO" id="GO:0016763">
    <property type="term" value="F:pentosyltransferase activity"/>
    <property type="evidence" value="ECO:0007669"/>
    <property type="project" value="TreeGrafter"/>
</dbReference>
<keyword evidence="2" id="KW-1003">Cell membrane</keyword>
<feature type="transmembrane region" description="Helical" evidence="8">
    <location>
        <begin position="182"/>
        <end position="203"/>
    </location>
</feature>
<dbReference type="AlphaFoldDB" id="A0A5C7J8K9"/>
<evidence type="ECO:0000256" key="8">
    <source>
        <dbReference type="SAM" id="Phobius"/>
    </source>
</evidence>
<feature type="transmembrane region" description="Helical" evidence="8">
    <location>
        <begin position="209"/>
        <end position="229"/>
    </location>
</feature>
<feature type="transmembrane region" description="Helical" evidence="8">
    <location>
        <begin position="86"/>
        <end position="103"/>
    </location>
</feature>
<evidence type="ECO:0000256" key="4">
    <source>
        <dbReference type="ARBA" id="ARBA00022679"/>
    </source>
</evidence>
<accession>A0A5C7J8K9</accession>
<feature type="transmembrane region" description="Helical" evidence="8">
    <location>
        <begin position="20"/>
        <end position="44"/>
    </location>
</feature>
<evidence type="ECO:0000256" key="6">
    <source>
        <dbReference type="ARBA" id="ARBA00022989"/>
    </source>
</evidence>
<gene>
    <name evidence="10" type="ORF">E6Q11_02040</name>
</gene>
<feature type="transmembrane region" description="Helical" evidence="8">
    <location>
        <begin position="444"/>
        <end position="465"/>
    </location>
</feature>
<evidence type="ECO:0000259" key="9">
    <source>
        <dbReference type="Pfam" id="PF02366"/>
    </source>
</evidence>
<dbReference type="GO" id="GO:0009103">
    <property type="term" value="P:lipopolysaccharide biosynthetic process"/>
    <property type="evidence" value="ECO:0007669"/>
    <property type="project" value="UniProtKB-ARBA"/>
</dbReference>
<dbReference type="PANTHER" id="PTHR33908">
    <property type="entry name" value="MANNOSYLTRANSFERASE YKCB-RELATED"/>
    <property type="match status" value="1"/>
</dbReference>
<proteinExistence type="predicted"/>
<dbReference type="GO" id="GO:0006493">
    <property type="term" value="P:protein O-linked glycosylation"/>
    <property type="evidence" value="ECO:0007669"/>
    <property type="project" value="InterPro"/>
</dbReference>
<dbReference type="GO" id="GO:0005886">
    <property type="term" value="C:plasma membrane"/>
    <property type="evidence" value="ECO:0007669"/>
    <property type="project" value="UniProtKB-SubCell"/>
</dbReference>
<evidence type="ECO:0000256" key="1">
    <source>
        <dbReference type="ARBA" id="ARBA00004651"/>
    </source>
</evidence>
<evidence type="ECO:0000313" key="10">
    <source>
        <dbReference type="EMBL" id="TXG77901.1"/>
    </source>
</evidence>
<reference evidence="10 11" key="1">
    <citation type="submission" date="2018-09" db="EMBL/GenBank/DDBJ databases">
        <title>Metagenome Assembled Genomes from an Advanced Water Purification Facility.</title>
        <authorList>
            <person name="Stamps B.W."/>
            <person name="Spear J.R."/>
        </authorList>
    </citation>
    <scope>NUCLEOTIDE SEQUENCE [LARGE SCALE GENOMIC DNA]</scope>
    <source>
        <strain evidence="10">Bin_63_2</strain>
    </source>
</reference>
<name>A0A5C7J8K9_9BACT</name>
<dbReference type="Pfam" id="PF02366">
    <property type="entry name" value="PMT"/>
    <property type="match status" value="1"/>
</dbReference>
<comment type="caution">
    <text evidence="10">The sequence shown here is derived from an EMBL/GenBank/DDBJ whole genome shotgun (WGS) entry which is preliminary data.</text>
</comment>
<feature type="transmembrane region" description="Helical" evidence="8">
    <location>
        <begin position="533"/>
        <end position="555"/>
    </location>
</feature>
<keyword evidence="7 8" id="KW-0472">Membrane</keyword>
<evidence type="ECO:0000256" key="7">
    <source>
        <dbReference type="ARBA" id="ARBA00023136"/>
    </source>
</evidence>
<organism evidence="10 11">
    <name type="scientific">Candidatus Dojkabacteria bacterium</name>
    <dbReference type="NCBI Taxonomy" id="2099670"/>
    <lineage>
        <taxon>Bacteria</taxon>
        <taxon>Candidatus Dojkabacteria</taxon>
    </lineage>
</organism>
<feature type="transmembrane region" description="Helical" evidence="8">
    <location>
        <begin position="501"/>
        <end position="521"/>
    </location>
</feature>
<feature type="transmembrane region" description="Helical" evidence="8">
    <location>
        <begin position="472"/>
        <end position="495"/>
    </location>
</feature>
<keyword evidence="4" id="KW-0808">Transferase</keyword>
<evidence type="ECO:0000256" key="5">
    <source>
        <dbReference type="ARBA" id="ARBA00022692"/>
    </source>
</evidence>
<feature type="transmembrane region" description="Helical" evidence="8">
    <location>
        <begin position="345"/>
        <end position="366"/>
    </location>
</feature>
<feature type="transmembrane region" description="Helical" evidence="8">
    <location>
        <begin position="261"/>
        <end position="290"/>
    </location>
</feature>
<feature type="transmembrane region" description="Helical" evidence="8">
    <location>
        <begin position="311"/>
        <end position="333"/>
    </location>
</feature>